<keyword evidence="6" id="KW-1185">Reference proteome</keyword>
<proteinExistence type="predicted"/>
<feature type="region of interest" description="Disordered" evidence="3">
    <location>
        <begin position="1453"/>
        <end position="1480"/>
    </location>
</feature>
<evidence type="ECO:0000256" key="3">
    <source>
        <dbReference type="SAM" id="MobiDB-lite"/>
    </source>
</evidence>
<name>A0A2Z2NH59_9GAMM</name>
<feature type="compositionally biased region" description="Acidic residues" evidence="3">
    <location>
        <begin position="1382"/>
        <end position="1391"/>
    </location>
</feature>
<feature type="region of interest" description="Disordered" evidence="3">
    <location>
        <begin position="1592"/>
        <end position="1654"/>
    </location>
</feature>
<dbReference type="GO" id="GO:0030246">
    <property type="term" value="F:carbohydrate binding"/>
    <property type="evidence" value="ECO:0007669"/>
    <property type="project" value="InterPro"/>
</dbReference>
<feature type="region of interest" description="Disordered" evidence="3">
    <location>
        <begin position="388"/>
        <end position="418"/>
    </location>
</feature>
<feature type="compositionally biased region" description="Acidic residues" evidence="3">
    <location>
        <begin position="684"/>
        <end position="695"/>
    </location>
</feature>
<evidence type="ECO:0000256" key="2">
    <source>
        <dbReference type="ARBA" id="ARBA00022737"/>
    </source>
</evidence>
<feature type="compositionally biased region" description="Gly residues" evidence="3">
    <location>
        <begin position="1394"/>
        <end position="1403"/>
    </location>
</feature>
<evidence type="ECO:0000313" key="5">
    <source>
        <dbReference type="EMBL" id="ASJ70622.1"/>
    </source>
</evidence>
<feature type="domain" description="CBM6" evidence="4">
    <location>
        <begin position="1442"/>
        <end position="1587"/>
    </location>
</feature>
<dbReference type="PANTHER" id="PTHR46344">
    <property type="entry name" value="OS02G0202900 PROTEIN"/>
    <property type="match status" value="1"/>
</dbReference>
<dbReference type="Gene3D" id="2.60.120.1620">
    <property type="match status" value="3"/>
</dbReference>
<evidence type="ECO:0000259" key="4">
    <source>
        <dbReference type="PROSITE" id="PS51175"/>
    </source>
</evidence>
<dbReference type="SUPFAM" id="SSF117281">
    <property type="entry name" value="Kelch motif"/>
    <property type="match status" value="1"/>
</dbReference>
<dbReference type="EMBL" id="CP018632">
    <property type="protein sequence ID" value="ASJ70622.1"/>
    <property type="molecule type" value="Genomic_DNA"/>
</dbReference>
<feature type="region of interest" description="Disordered" evidence="3">
    <location>
        <begin position="684"/>
        <end position="706"/>
    </location>
</feature>
<keyword evidence="2" id="KW-0677">Repeat</keyword>
<keyword evidence="5" id="KW-0413">Isomerase</keyword>
<feature type="region of interest" description="Disordered" evidence="3">
    <location>
        <begin position="449"/>
        <end position="470"/>
    </location>
</feature>
<dbReference type="InterPro" id="IPR041437">
    <property type="entry name" value="GH115_C"/>
</dbReference>
<dbReference type="Gene3D" id="2.120.10.30">
    <property type="entry name" value="TolB, C-terminal domain"/>
    <property type="match status" value="1"/>
</dbReference>
<feature type="region of interest" description="Disordered" evidence="3">
    <location>
        <begin position="1142"/>
        <end position="1207"/>
    </location>
</feature>
<dbReference type="InterPro" id="IPR011042">
    <property type="entry name" value="6-blade_b-propeller_TolB-like"/>
</dbReference>
<feature type="compositionally biased region" description="Basic and acidic residues" evidence="3">
    <location>
        <begin position="392"/>
        <end position="403"/>
    </location>
</feature>
<reference evidence="5 6" key="1">
    <citation type="submission" date="2016-12" db="EMBL/GenBank/DDBJ databases">
        <authorList>
            <person name="Song W.-J."/>
            <person name="Kurnit D.M."/>
        </authorList>
    </citation>
    <scope>NUCLEOTIDE SEQUENCE [LARGE SCALE GENOMIC DNA]</scope>
    <source>
        <strain evidence="5 6">IMCC3135</strain>
    </source>
</reference>
<feature type="compositionally biased region" description="Basic and acidic residues" evidence="3">
    <location>
        <begin position="696"/>
        <end position="706"/>
    </location>
</feature>
<feature type="compositionally biased region" description="Polar residues" evidence="3">
    <location>
        <begin position="1635"/>
        <end position="1653"/>
    </location>
</feature>
<dbReference type="InterPro" id="IPR015915">
    <property type="entry name" value="Kelch-typ_b-propeller"/>
</dbReference>
<evidence type="ECO:0000313" key="6">
    <source>
        <dbReference type="Proteomes" id="UP000250079"/>
    </source>
</evidence>
<sequence length="1940" mass="202225">MTQRSITPVARPLPKYVLLAAFVVCALLLWVAATTTNNFQLSGGEPGLGTASPEETAPRLVSSVSEIDFGTIDAGDSGTRRLVLTNSSLDDAAITVSSTWLSEPDALVFASDFKGPRTLPAGESLIIELSFTPLDAGHRVGAVYVSHDGDSNLDIFTLSGNGANSEASIPSLGGALPVTEPAFGKSDLAGISNIKPTSLQFGPDGRLYVADMLGLIEIFEIERGDVNDYRVVSEETITLIRDIPNHDDDGDPNPAINKRLVTGLLVTGTASSPVIYVGSSDPRIGGGPSHTETGLDTNSGVISRLTRAANGSWKKLDLVRGLSRSEENHHTNGMALDEATQRLYVTAGGNTNEGGPSNNFAMLPEYALSAAILEIDLGAIGESTYDLPTLDDETRTGTNDKGDPFGGNDGRNQAKLVPGGPVQVYAPGFRNAYDIVLTEGGQLYTIDNGPNGGWGGPPIGEGSDGKCTNQQSEPGVTYFDSLHLISERGYYGGHPNPTRANLSNTFNTSNPQSPVSVPNPIECDLHGAGGVQALTTFGFSTNGMVEYRASNFGGAMQGDLLTAGWNNSIQRLVLNASGNKLTKKDALFANVGGLPLDVTAQSDAQHFPGTIWVADFVLKQIVVFEPVDYDGAVAGVCGGIASSDDDEDGFSNADEFANGTDPCSAADLPADLDGDFLSDLVDTDDDGDGIADQDDPFARDPDNGRATKLPVTHDWENDSESAGFLFNLGFSGLMNNGSSEYLDLYSLENLTTGGAAGVLTIDEIPGGDPIGDVNNQAYAFQFGVDVTPTTAPFTVHTRLLSPFSGADIGGHQSMGFYIGTGDQDNYIKLVMNSKGQSGGIQFAAEYDGVFKEVANITAPILGQAEVDLYLSVDPAAGTVRAFYRSGSDDEVVQVGPATALPRAWLEGESGLAVGIISTSFGGPSFGATWDFMRVTKGAIVAQNYEVIDEPVDEIVDEVIEDEVEVTESTGDIHKAIDGVIAIEAEHALSNVATASHNWVAGSRSGARGNASMITNPDNGMIRQNSSDSPRLSYRVDFPQTGTWHVWMRGWGDAVDGEGKSDSVHVGLDGKLDGAAALQGFPAGGWAWSNTVRGNAFAAVQVDSAGVHTIDVWMREDGFEFDALVLSLDNGYAPSATGPAELHAAADDASGGDTSDGDTSEAGSDDSTDSTADGDGSADDGGGGVDSAGDSDISTGEGGNEVDDPAGDVHTAVNGLIAIEAEHTVNTVAAANRSWVAGSRSGARGNASMITSPDTGLIRLDSSDTPQLSYRVNFTEAGTWHVWMRGWGDAVGGEGKSDSVHVGLDGKLAGAAALQGFPAGGWAWSNTVRGNALATVQVGSAGVHTIDVWMREDGFEFDALVLSQSSGYMPSGAGPAELHVVGDTDDTDESDGDSTGTGSGGDVGGSTDSDDASDTAGDDGAEGESGDGGTDNEEMSAVDDDVILIEAEAFDSKSTTASHAWTSGARGGSSGGSMITTPDSGVLSAGTTGSPVMRYEVDFPAAGSWRIWVRGWGDAVGNEGKSDSVHVGLDGTLAGAAALQGFPAGGWAWSNTIRGNGFATVQVNSAGKHTIGVWMREDGLEVDALLLTRDTDYVPSSASDNDDGDSESGGGSGDSSGESSDNSGDQNDDDPDSQSRASNTRDWVKRSSANGSNFTKRHEAGAVEFDGKLFLLGGRGTRPVDIYDPVTKSWSKGAAAPIEIHHFQPVVFDKKIWIVGAMTCCFPREDNVTHVWTYTPATNRWEKGVEIPVARRRGSASTIVRNGKIYLAGGNTLGHDGGAVGWFDEFDPSMGTWRTLPDAPVARDHAQGAMIDDWLVLAAGRQSTRPNVFLNTISRVDVYSFKTGAWSRGADIPTTRAGTMSVTVGREVLVIGGESANRTTAHDAVEAYDVDTKGWRALRPLQQGRHSGGAVRLDDGVHVVAGASSTGGATETTLHESLSID</sequence>
<dbReference type="Proteomes" id="UP000250079">
    <property type="component" value="Chromosome"/>
</dbReference>
<evidence type="ECO:0000256" key="1">
    <source>
        <dbReference type="ARBA" id="ARBA00022441"/>
    </source>
</evidence>
<dbReference type="OrthoDB" id="246387at2"/>
<dbReference type="InterPro" id="IPR005084">
    <property type="entry name" value="CBM6"/>
</dbReference>
<dbReference type="Gene3D" id="2.120.10.80">
    <property type="entry name" value="Kelch-type beta propeller"/>
    <property type="match status" value="2"/>
</dbReference>
<dbReference type="SUPFAM" id="SSF75011">
    <property type="entry name" value="3-carboxy-cis,cis-mucoante lactonizing enzyme"/>
    <property type="match status" value="1"/>
</dbReference>
<keyword evidence="1" id="KW-0880">Kelch repeat</keyword>
<feature type="region of interest" description="Disordered" evidence="3">
    <location>
        <begin position="1370"/>
        <end position="1433"/>
    </location>
</feature>
<dbReference type="InterPro" id="IPR013783">
    <property type="entry name" value="Ig-like_fold"/>
</dbReference>
<dbReference type="Pfam" id="PF17829">
    <property type="entry name" value="GH115_C"/>
    <property type="match status" value="3"/>
</dbReference>
<feature type="compositionally biased region" description="Low complexity" evidence="3">
    <location>
        <begin position="1614"/>
        <end position="1624"/>
    </location>
</feature>
<gene>
    <name evidence="5" type="primary">nanM_1</name>
    <name evidence="5" type="ORF">IMCC3135_02545</name>
</gene>
<dbReference type="SMART" id="SM00612">
    <property type="entry name" value="Kelch"/>
    <property type="match status" value="4"/>
</dbReference>
<dbReference type="EC" id="5.1.3.24" evidence="5"/>
<dbReference type="Gene3D" id="2.60.40.10">
    <property type="entry name" value="Immunoglobulins"/>
    <property type="match status" value="1"/>
</dbReference>
<dbReference type="InterPro" id="IPR006652">
    <property type="entry name" value="Kelch_1"/>
</dbReference>
<feature type="compositionally biased region" description="Acidic residues" evidence="3">
    <location>
        <begin position="1154"/>
        <end position="1167"/>
    </location>
</feature>
<dbReference type="PROSITE" id="PS51175">
    <property type="entry name" value="CBM6"/>
    <property type="match status" value="1"/>
</dbReference>
<dbReference type="GO" id="GO:0016853">
    <property type="term" value="F:isomerase activity"/>
    <property type="evidence" value="ECO:0007669"/>
    <property type="project" value="UniProtKB-KW"/>
</dbReference>
<dbReference type="PANTHER" id="PTHR46344:SF27">
    <property type="entry name" value="KELCH REPEAT SUPERFAMILY PROTEIN"/>
    <property type="match status" value="1"/>
</dbReference>
<feature type="compositionally biased region" description="Gly residues" evidence="3">
    <location>
        <begin position="450"/>
        <end position="459"/>
    </location>
</feature>
<protein>
    <submittedName>
        <fullName evidence="5">N-acetylneuraminate epimerase</fullName>
        <ecNumber evidence="5">5.1.3.24</ecNumber>
    </submittedName>
</protein>
<feature type="compositionally biased region" description="Acidic residues" evidence="3">
    <location>
        <begin position="1407"/>
        <end position="1433"/>
    </location>
</feature>
<dbReference type="RefSeq" id="WP_088916147.1">
    <property type="nucleotide sequence ID" value="NZ_CP018632.1"/>
</dbReference>
<dbReference type="KEGG" id="gai:IMCC3135_02545"/>
<organism evidence="5 6">
    <name type="scientific">Granulosicoccus antarcticus IMCC3135</name>
    <dbReference type="NCBI Taxonomy" id="1192854"/>
    <lineage>
        <taxon>Bacteria</taxon>
        <taxon>Pseudomonadati</taxon>
        <taxon>Pseudomonadota</taxon>
        <taxon>Gammaproteobacteria</taxon>
        <taxon>Chromatiales</taxon>
        <taxon>Granulosicoccaceae</taxon>
        <taxon>Granulosicoccus</taxon>
    </lineage>
</organism>
<accession>A0A2Z2NH59</accession>